<sequence length="731" mass="80032">MFRKVIGGSIAAIVAIFFLFNYLPSFVADSLYKNVDDITDGEMPATVTSFESGPDVVSTIGGSGEGLNCSLPALTNIFFDGSRDSRGKRHLVLQRFRQACVFHDLCYRHGLATYGYNQNDCDRILQNAAFRLCVYIRNGSGTGSATRCQTDSKMVLAGVSMGGYNAFRGWDRSTYFEFESDPFRSVGYQASRVVDHPFKTVDPVKYRNDPDQVILSFENVRSDIAVTCMTCGQQPVFEYTQDPNDVDAELRSVGVTKLPEALLKREPILSETVPIWLPPRRHHAAPHLLVDAAGKDHLIWMSRNNPQDTMSCIVRSDAARLLTNTLPRRDLCSVDSGSSLTMVEVDMFATSPLPMEIPGAADPIYATAISPQKTVDNDLSFCSRSASRPVDQAGGDDQSKCINFTGDDVSKGAALGAFQDFPVIRPGQQIVFARDVDQRTDSALTALWQRAFGNTFSPGGALLVIDVAAPATPKGPALAKLKKIVRFNIDDRFDPMMPLTRKVDDLRFLSLEASKETVRLRQIDFAEDNPAIGTIRLTIGGGDVELDRSWVARPMMVLETREAQAKTRLVFSRGEIAIDPDKPVRPDATTEALTLQTLVFERDAAAPSDAPFVKSAGATCRITYEFAPHHTDWPCYRPFDPDRSMRASPAARMQASQMLVGHFSKSAGHAIAFPDACLKSEPIILAPQGDTFVPVSDTAGWAGPPKLRRTITCGPLDAASVVTRPIVQKAP</sequence>
<accession>A0ABR7U071</accession>
<reference evidence="2 3" key="1">
    <citation type="journal article" date="2020" name="Arch. Microbiol.">
        <title>Bradyrhizobium campsiandrae sp. nov., a nitrogen-fixing bacterial strain isolated from a native leguminous tree from the Amazon adapted to flooded conditions.</title>
        <authorList>
            <person name="Cabral Michel D."/>
            <person name="Martins da Costa E."/>
            <person name="Azarias Guimaraes A."/>
            <person name="Soares de Carvalho T."/>
            <person name="Santos de Castro Caputo P."/>
            <person name="Willems A."/>
            <person name="de Souza Moreira F.M."/>
        </authorList>
    </citation>
    <scope>NUCLEOTIDE SEQUENCE [LARGE SCALE GENOMIC DNA]</scope>
    <source>
        <strain evidence="3">INPA 384B</strain>
    </source>
</reference>
<keyword evidence="1" id="KW-1133">Transmembrane helix</keyword>
<keyword evidence="3" id="KW-1185">Reference proteome</keyword>
<feature type="transmembrane region" description="Helical" evidence="1">
    <location>
        <begin position="5"/>
        <end position="23"/>
    </location>
</feature>
<name>A0ABR7U071_9BRAD</name>
<keyword evidence="1" id="KW-0812">Transmembrane</keyword>
<dbReference type="Proteomes" id="UP000639516">
    <property type="component" value="Unassembled WGS sequence"/>
</dbReference>
<dbReference type="RefSeq" id="WP_188100544.1">
    <property type="nucleotide sequence ID" value="NZ_JAANIH010000017.1"/>
</dbReference>
<keyword evidence="1" id="KW-0472">Membrane</keyword>
<evidence type="ECO:0000313" key="3">
    <source>
        <dbReference type="Proteomes" id="UP000639516"/>
    </source>
</evidence>
<evidence type="ECO:0000313" key="2">
    <source>
        <dbReference type="EMBL" id="MBC9977196.1"/>
    </source>
</evidence>
<gene>
    <name evidence="2" type="ORF">HA482_03050</name>
</gene>
<protein>
    <submittedName>
        <fullName evidence="2">Uncharacterized protein</fullName>
    </submittedName>
</protein>
<comment type="caution">
    <text evidence="2">The sequence shown here is derived from an EMBL/GenBank/DDBJ whole genome shotgun (WGS) entry which is preliminary data.</text>
</comment>
<dbReference type="EMBL" id="JAATTO010000003">
    <property type="protein sequence ID" value="MBC9977196.1"/>
    <property type="molecule type" value="Genomic_DNA"/>
</dbReference>
<organism evidence="2 3">
    <name type="scientific">Bradyrhizobium campsiandrae</name>
    <dbReference type="NCBI Taxonomy" id="1729892"/>
    <lineage>
        <taxon>Bacteria</taxon>
        <taxon>Pseudomonadati</taxon>
        <taxon>Pseudomonadota</taxon>
        <taxon>Alphaproteobacteria</taxon>
        <taxon>Hyphomicrobiales</taxon>
        <taxon>Nitrobacteraceae</taxon>
        <taxon>Bradyrhizobium</taxon>
    </lineage>
</organism>
<proteinExistence type="predicted"/>
<evidence type="ECO:0000256" key="1">
    <source>
        <dbReference type="SAM" id="Phobius"/>
    </source>
</evidence>